<feature type="transmembrane region" description="Helical" evidence="1">
    <location>
        <begin position="95"/>
        <end position="115"/>
    </location>
</feature>
<proteinExistence type="predicted"/>
<name>A0A7X6N1T3_9STRE</name>
<evidence type="ECO:0000313" key="3">
    <source>
        <dbReference type="Proteomes" id="UP000522720"/>
    </source>
</evidence>
<dbReference type="AlphaFoldDB" id="A0A7X6N1T3"/>
<reference evidence="2 3" key="1">
    <citation type="submission" date="2020-04" db="EMBL/GenBank/DDBJ databases">
        <title>MicrobeNet Type strains.</title>
        <authorList>
            <person name="Nicholson A.C."/>
        </authorList>
    </citation>
    <scope>NUCLEOTIDE SEQUENCE [LARGE SCALE GENOMIC DNA]</scope>
    <source>
        <strain evidence="2 3">CCUG 69612</strain>
    </source>
</reference>
<dbReference type="GO" id="GO:0022857">
    <property type="term" value="F:transmembrane transporter activity"/>
    <property type="evidence" value="ECO:0007669"/>
    <property type="project" value="InterPro"/>
</dbReference>
<feature type="transmembrane region" description="Helical" evidence="1">
    <location>
        <begin position="12"/>
        <end position="31"/>
    </location>
</feature>
<keyword evidence="1" id="KW-0472">Membrane</keyword>
<organism evidence="2 3">
    <name type="scientific">Streptococcus ovuberis</name>
    <dbReference type="NCBI Taxonomy" id="1936207"/>
    <lineage>
        <taxon>Bacteria</taxon>
        <taxon>Bacillati</taxon>
        <taxon>Bacillota</taxon>
        <taxon>Bacilli</taxon>
        <taxon>Lactobacillales</taxon>
        <taxon>Streptococcaceae</taxon>
        <taxon>Streptococcus</taxon>
    </lineage>
</organism>
<dbReference type="EMBL" id="JAAXPR010000010">
    <property type="protein sequence ID" value="NKZ20544.1"/>
    <property type="molecule type" value="Genomic_DNA"/>
</dbReference>
<accession>A0A7X6N1T3</accession>
<dbReference type="Proteomes" id="UP000522720">
    <property type="component" value="Unassembled WGS sequence"/>
</dbReference>
<dbReference type="InterPro" id="IPR024529">
    <property type="entry name" value="ECF_trnsprt_substrate-spec"/>
</dbReference>
<feature type="transmembrane region" description="Helical" evidence="1">
    <location>
        <begin position="124"/>
        <end position="147"/>
    </location>
</feature>
<keyword evidence="3" id="KW-1185">Reference proteome</keyword>
<keyword evidence="1" id="KW-1133">Transmembrane helix</keyword>
<feature type="transmembrane region" description="Helical" evidence="1">
    <location>
        <begin position="167"/>
        <end position="186"/>
    </location>
</feature>
<dbReference type="RefSeq" id="WP_168549296.1">
    <property type="nucleotide sequence ID" value="NZ_JAAXPR010000010.1"/>
</dbReference>
<evidence type="ECO:0000256" key="1">
    <source>
        <dbReference type="SAM" id="Phobius"/>
    </source>
</evidence>
<gene>
    <name evidence="2" type="ORF">HF992_06770</name>
</gene>
<comment type="caution">
    <text evidence="2">The sequence shown here is derived from an EMBL/GenBank/DDBJ whole genome shotgun (WGS) entry which is preliminary data.</text>
</comment>
<sequence>MNTNRSSSRLAVVTMFFATMLVLHLTTSVLFNVLPLPIKPTIIHIPVIVASIVYGPKIGLTLGFLMGIISVIHNTIFQIPTSYLFSPFVQGGNAYSLIIALVPRTLIGITPYFIYKLFKNRTGLVLSGALGSMTNTIFVLGGIFILFAQVYSGDIKAMLATVFGANALAEMVISAILTTAIVPVLLKLKAR</sequence>
<protein>
    <submittedName>
        <fullName evidence="2">ECF transporter S component</fullName>
    </submittedName>
</protein>
<dbReference type="Pfam" id="PF12822">
    <property type="entry name" value="ECF_trnsprt"/>
    <property type="match status" value="1"/>
</dbReference>
<evidence type="ECO:0000313" key="2">
    <source>
        <dbReference type="EMBL" id="NKZ20544.1"/>
    </source>
</evidence>
<dbReference type="Gene3D" id="1.10.1760.20">
    <property type="match status" value="1"/>
</dbReference>
<keyword evidence="1" id="KW-0812">Transmembrane</keyword>